<reference evidence="1 2" key="1">
    <citation type="journal article" date="2019" name="Commun. Biol.">
        <title>The bagworm genome reveals a unique fibroin gene that provides high tensile strength.</title>
        <authorList>
            <person name="Kono N."/>
            <person name="Nakamura H."/>
            <person name="Ohtoshi R."/>
            <person name="Tomita M."/>
            <person name="Numata K."/>
            <person name="Arakawa K."/>
        </authorList>
    </citation>
    <scope>NUCLEOTIDE SEQUENCE [LARGE SCALE GENOMIC DNA]</scope>
</reference>
<comment type="caution">
    <text evidence="1">The sequence shown here is derived from an EMBL/GenBank/DDBJ whole genome shotgun (WGS) entry which is preliminary data.</text>
</comment>
<organism evidence="1 2">
    <name type="scientific">Eumeta variegata</name>
    <name type="common">Bagworm moth</name>
    <name type="synonym">Eumeta japonica</name>
    <dbReference type="NCBI Taxonomy" id="151549"/>
    <lineage>
        <taxon>Eukaryota</taxon>
        <taxon>Metazoa</taxon>
        <taxon>Ecdysozoa</taxon>
        <taxon>Arthropoda</taxon>
        <taxon>Hexapoda</taxon>
        <taxon>Insecta</taxon>
        <taxon>Pterygota</taxon>
        <taxon>Neoptera</taxon>
        <taxon>Endopterygota</taxon>
        <taxon>Lepidoptera</taxon>
        <taxon>Glossata</taxon>
        <taxon>Ditrysia</taxon>
        <taxon>Tineoidea</taxon>
        <taxon>Psychidae</taxon>
        <taxon>Oiketicinae</taxon>
        <taxon>Eumeta</taxon>
    </lineage>
</organism>
<proteinExistence type="predicted"/>
<evidence type="ECO:0000313" key="2">
    <source>
        <dbReference type="Proteomes" id="UP000299102"/>
    </source>
</evidence>
<protein>
    <submittedName>
        <fullName evidence="1">Uncharacterized protein</fullName>
    </submittedName>
</protein>
<evidence type="ECO:0000313" key="1">
    <source>
        <dbReference type="EMBL" id="GBP02545.1"/>
    </source>
</evidence>
<sequence length="106" mass="11951">MVNLPTARKWFGSAGEILHLTEYRRKAIASNRPANVSSGGLLSLHRCNFRTITLPFPYHQSIPHYRYLTQDAGNALLYLLRLEVLSRGTIVTISHSWHARAPVGLL</sequence>
<keyword evidence="2" id="KW-1185">Reference proteome</keyword>
<gene>
    <name evidence="1" type="ORF">EVAR_96033_1</name>
</gene>
<dbReference type="EMBL" id="BGZK01003559">
    <property type="protein sequence ID" value="GBP02545.1"/>
    <property type="molecule type" value="Genomic_DNA"/>
</dbReference>
<dbReference type="Proteomes" id="UP000299102">
    <property type="component" value="Unassembled WGS sequence"/>
</dbReference>
<dbReference type="AlphaFoldDB" id="A0A4C1SKL8"/>
<name>A0A4C1SKL8_EUMVA</name>
<accession>A0A4C1SKL8</accession>